<dbReference type="PATRIC" id="fig|59750.3.peg.1012"/>
<gene>
    <name evidence="3" type="ORF">AFM11_18275</name>
</gene>
<dbReference type="Pfam" id="PF13360">
    <property type="entry name" value="PQQ_2"/>
    <property type="match status" value="1"/>
</dbReference>
<keyword evidence="4" id="KW-1185">Reference proteome</keyword>
<feature type="domain" description="Pyrrolo-quinoline quinone repeat" evidence="2">
    <location>
        <begin position="151"/>
        <end position="252"/>
    </location>
</feature>
<evidence type="ECO:0000259" key="2">
    <source>
        <dbReference type="Pfam" id="PF13360"/>
    </source>
</evidence>
<dbReference type="InterPro" id="IPR011047">
    <property type="entry name" value="Quinoprotein_ADH-like_sf"/>
</dbReference>
<protein>
    <recommendedName>
        <fullName evidence="2">Pyrrolo-quinoline quinone repeat domain-containing protein</fullName>
    </recommendedName>
</protein>
<evidence type="ECO:0000313" key="4">
    <source>
        <dbReference type="Proteomes" id="UP000070612"/>
    </source>
</evidence>
<proteinExistence type="predicted"/>
<comment type="caution">
    <text evidence="3">The sequence shown here is derived from an EMBL/GenBank/DDBJ whole genome shotgun (WGS) entry which is preliminary data.</text>
</comment>
<dbReference type="InterPro" id="IPR015943">
    <property type="entry name" value="WD40/YVTN_repeat-like_dom_sf"/>
</dbReference>
<keyword evidence="1" id="KW-1133">Transmembrane helix</keyword>
<dbReference type="Proteomes" id="UP000070612">
    <property type="component" value="Unassembled WGS sequence"/>
</dbReference>
<feature type="transmembrane region" description="Helical" evidence="1">
    <location>
        <begin position="16"/>
        <end position="36"/>
    </location>
</feature>
<dbReference type="AlphaFoldDB" id="A0A132PLJ2"/>
<evidence type="ECO:0000313" key="3">
    <source>
        <dbReference type="EMBL" id="KWX22872.1"/>
    </source>
</evidence>
<evidence type="ECO:0000256" key="1">
    <source>
        <dbReference type="SAM" id="Phobius"/>
    </source>
</evidence>
<keyword evidence="1" id="KW-0472">Membrane</keyword>
<dbReference type="PROSITE" id="PS51257">
    <property type="entry name" value="PROKAR_LIPOPROTEIN"/>
    <property type="match status" value="1"/>
</dbReference>
<dbReference type="Gene3D" id="2.130.10.10">
    <property type="entry name" value="YVTN repeat-like/Quinoprotein amine dehydrogenase"/>
    <property type="match status" value="1"/>
</dbReference>
<keyword evidence="1" id="KW-0812">Transmembrane</keyword>
<name>A0A132PLJ2_9MYCO</name>
<sequence>MQDGRRGSLPRRRWRWVVAGVIAVVACVAVVTVVAARDTERVVVDATTAAAVAIPATPPVLGDKRFELKVSDRSLAQPHVVAAGPGFAVAIDNSLTGYGPDGSQRWHYRTSGATFTEANVYDNGAVIIAALADGTVDTDRPNHDDPPFPQRLVAFDANTGQQLWDSRRDDLRGAFAGYRNPEGGTQTPPQTRFLASSKGTRMVGFDARTGEEAWQESIGCSKTAYTPTQLVCLNVGGADFRAVVVDAATGARTGEWPVSVPEADRPETWMFVSDIAVPSGGQGLAITMWFSTRGTVEQLPSQVVYLDTTTGASVRLGQGNTTTVIGADPRGDLLVTTSSEEYALTIPREYRSATVTLHGPDGAQRCTFAADAAPSGGEHNATAWLTDQLINVVDRGTEANPEQSLTVFDRDCRQLSATPLPAATTITGIVPAPGVTVIARSDDTGTYLDGYAPR</sequence>
<dbReference type="SUPFAM" id="SSF50998">
    <property type="entry name" value="Quinoprotein alcohol dehydrogenase-like"/>
    <property type="match status" value="1"/>
</dbReference>
<accession>A0A132PLJ2</accession>
<organism evidence="3 4">
    <name type="scientific">Mycolicibacterium wolinskyi</name>
    <dbReference type="NCBI Taxonomy" id="59750"/>
    <lineage>
        <taxon>Bacteria</taxon>
        <taxon>Bacillati</taxon>
        <taxon>Actinomycetota</taxon>
        <taxon>Actinomycetes</taxon>
        <taxon>Mycobacteriales</taxon>
        <taxon>Mycobacteriaceae</taxon>
        <taxon>Mycolicibacterium</taxon>
    </lineage>
</organism>
<dbReference type="InterPro" id="IPR002372">
    <property type="entry name" value="PQQ_rpt_dom"/>
</dbReference>
<dbReference type="EMBL" id="LGTW01000011">
    <property type="protein sequence ID" value="KWX22872.1"/>
    <property type="molecule type" value="Genomic_DNA"/>
</dbReference>
<reference evidence="3 4" key="1">
    <citation type="submission" date="2015-07" db="EMBL/GenBank/DDBJ databases">
        <title>A draft genome sequence of Mycobacterium wolinskyi.</title>
        <authorList>
            <person name="de Man T.J."/>
            <person name="Perry K.A."/>
            <person name="Coulliette A.D."/>
            <person name="Jensen B."/>
            <person name="Toney N.C."/>
            <person name="Limbago B.M."/>
            <person name="Noble-Wang J."/>
        </authorList>
    </citation>
    <scope>NUCLEOTIDE SEQUENCE [LARGE SCALE GENOMIC DNA]</scope>
    <source>
        <strain evidence="3 4">CDC_01</strain>
    </source>
</reference>